<dbReference type="InterPro" id="IPR036226">
    <property type="entry name" value="LipOase_C_sf"/>
</dbReference>
<proteinExistence type="predicted"/>
<dbReference type="PANTHER" id="PTHR11771">
    <property type="entry name" value="LIPOXYGENASE"/>
    <property type="match status" value="1"/>
</dbReference>
<dbReference type="PROSITE" id="PS51393">
    <property type="entry name" value="LIPOXYGENASE_3"/>
    <property type="match status" value="1"/>
</dbReference>
<evidence type="ECO:0000256" key="3">
    <source>
        <dbReference type="ARBA" id="ARBA00013178"/>
    </source>
</evidence>
<keyword evidence="7" id="KW-0560">Oxidoreductase</keyword>
<evidence type="ECO:0000313" key="11">
    <source>
        <dbReference type="EMBL" id="KAK5994277.1"/>
    </source>
</evidence>
<accession>A0ABR0SQT9</accession>
<evidence type="ECO:0000313" key="12">
    <source>
        <dbReference type="Proteomes" id="UP001338125"/>
    </source>
</evidence>
<feature type="region of interest" description="Disordered" evidence="9">
    <location>
        <begin position="56"/>
        <end position="97"/>
    </location>
</feature>
<dbReference type="EMBL" id="JAVFKD010000010">
    <property type="protein sequence ID" value="KAK5994277.1"/>
    <property type="molecule type" value="Genomic_DNA"/>
</dbReference>
<dbReference type="Gene3D" id="3.10.450.60">
    <property type="match status" value="1"/>
</dbReference>
<evidence type="ECO:0000256" key="2">
    <source>
        <dbReference type="ARBA" id="ARBA00001936"/>
    </source>
</evidence>
<evidence type="ECO:0000256" key="1">
    <source>
        <dbReference type="ARBA" id="ARBA00000366"/>
    </source>
</evidence>
<dbReference type="InterPro" id="IPR000907">
    <property type="entry name" value="LipOase"/>
</dbReference>
<sequence>MARSNPDPNDVPIAEIILRQPSVSGWQKDTDDAINNELKANDLDPGVLDLELLKLTTYPGESGKKPGRGTIPDKSRFVPAPGDQGEGSLSPLPPKGFLGTPYRGRSYHINIPEEESSDPHRSGQLHPTPAKGEDDDAQDDASMEQILALITQLYGRVERSYNAYLDVVEVEPTWPRLLNLEQTSEIFEWSTRVPDGNGGFIEYPPHLKVIPKEDDVALFKIFDKLGLLETQWIISPFIPDSWLGQIVEKGAQWVIRRIRETTGDVTAWANQDPNFAAFEAYNQSNRKASTDISEGRNIGLLGDWYSDRRFADQAFTGTNPTTLVNIAKASGNLLQEFIDTAEREGYKEWHARLTKGKANTESLFVQDHRFFRKAFGAAPDEELKHQETGSELNWACASVTLFELHDDGRLHPVAIVIDYKVSMEKSVTIFNNKLDPLEPTALGSPIPEEETDWPWRYAKTCAQVSDWIRHEVGVHLTRAHFIEEAIIVATRRTIRMDSIIHTILSPHWYKTLSLNAAARTTLVPQVIKDLVGIKGEYLSNYVLYEYENFDYVKNYVPNDLAERGFPNTAEGLADPKFKNYAYARNMVSMWEVIRRYVLAMLLTSYKQDTADEEIANDANIQNWIQEIRTNGRIQSFPDIKTLDDLTDALTMSIHIAAPFHTAVNYLQNFYQAFAYTEPELVSALPIGRERQWLLAVQVPWLLSFKVADERSLLKFADSQSRNYHGGFSKQAKAIRAIGGQLRDDLKDLGVQFVLTSQAMDKGSIPYMVMDPNLTAVSILI</sequence>
<comment type="catalytic activity">
    <reaction evidence="1">
        <text>(9Z,12Z)-octadecadienoate + O2 = (11S)-hydroperoxy-(9Z,12Z)-octadecadienoate</text>
        <dbReference type="Rhea" id="RHEA:18993"/>
        <dbReference type="ChEBI" id="CHEBI:15379"/>
        <dbReference type="ChEBI" id="CHEBI:30245"/>
        <dbReference type="ChEBI" id="CHEBI:57467"/>
        <dbReference type="EC" id="1.13.11.45"/>
    </reaction>
</comment>
<keyword evidence="5" id="KW-0479">Metal-binding</keyword>
<evidence type="ECO:0000256" key="6">
    <source>
        <dbReference type="ARBA" id="ARBA00022964"/>
    </source>
</evidence>
<dbReference type="EC" id="1.13.11.45" evidence="3"/>
<comment type="cofactor">
    <cofactor evidence="2">
        <name>Mn(2+)</name>
        <dbReference type="ChEBI" id="CHEBI:29035"/>
    </cofactor>
</comment>
<comment type="caution">
    <text evidence="11">The sequence shown here is derived from an EMBL/GenBank/DDBJ whole genome shotgun (WGS) entry which is preliminary data.</text>
</comment>
<dbReference type="Gene3D" id="1.20.245.10">
    <property type="entry name" value="Lipoxygenase-1, Domain 5"/>
    <property type="match status" value="1"/>
</dbReference>
<keyword evidence="8" id="KW-0464">Manganese</keyword>
<gene>
    <name evidence="11" type="ORF">PT974_04749</name>
</gene>
<reference evidence="11 12" key="1">
    <citation type="submission" date="2024-01" db="EMBL/GenBank/DDBJ databases">
        <title>Complete genome of Cladobotryum mycophilum ATHUM6906.</title>
        <authorList>
            <person name="Christinaki A.C."/>
            <person name="Myridakis A.I."/>
            <person name="Kouvelis V.N."/>
        </authorList>
    </citation>
    <scope>NUCLEOTIDE SEQUENCE [LARGE SCALE GENOMIC DNA]</scope>
    <source>
        <strain evidence="11 12">ATHUM6906</strain>
    </source>
</reference>
<feature type="region of interest" description="Disordered" evidence="9">
    <location>
        <begin position="112"/>
        <end position="139"/>
    </location>
</feature>
<dbReference type="Proteomes" id="UP001338125">
    <property type="component" value="Unassembled WGS sequence"/>
</dbReference>
<evidence type="ECO:0000259" key="10">
    <source>
        <dbReference type="PROSITE" id="PS51393"/>
    </source>
</evidence>
<keyword evidence="12" id="KW-1185">Reference proteome</keyword>
<organism evidence="11 12">
    <name type="scientific">Cladobotryum mycophilum</name>
    <dbReference type="NCBI Taxonomy" id="491253"/>
    <lineage>
        <taxon>Eukaryota</taxon>
        <taxon>Fungi</taxon>
        <taxon>Dikarya</taxon>
        <taxon>Ascomycota</taxon>
        <taxon>Pezizomycotina</taxon>
        <taxon>Sordariomycetes</taxon>
        <taxon>Hypocreomycetidae</taxon>
        <taxon>Hypocreales</taxon>
        <taxon>Hypocreaceae</taxon>
        <taxon>Cladobotryum</taxon>
    </lineage>
</organism>
<protein>
    <recommendedName>
        <fullName evidence="4">Manganese lipoxygenase</fullName>
        <ecNumber evidence="3">1.13.11.45</ecNumber>
    </recommendedName>
</protein>
<keyword evidence="6" id="KW-0223">Dioxygenase</keyword>
<evidence type="ECO:0000256" key="4">
    <source>
        <dbReference type="ARBA" id="ARBA00021175"/>
    </source>
</evidence>
<evidence type="ECO:0000256" key="7">
    <source>
        <dbReference type="ARBA" id="ARBA00023002"/>
    </source>
</evidence>
<evidence type="ECO:0000256" key="9">
    <source>
        <dbReference type="SAM" id="MobiDB-lite"/>
    </source>
</evidence>
<dbReference type="Pfam" id="PF00305">
    <property type="entry name" value="Lipoxygenase"/>
    <property type="match status" value="1"/>
</dbReference>
<feature type="domain" description="Lipoxygenase" evidence="10">
    <location>
        <begin position="304"/>
        <end position="780"/>
    </location>
</feature>
<evidence type="ECO:0000256" key="5">
    <source>
        <dbReference type="ARBA" id="ARBA00022723"/>
    </source>
</evidence>
<name>A0ABR0SQT9_9HYPO</name>
<dbReference type="InterPro" id="IPR013819">
    <property type="entry name" value="LipOase_C"/>
</dbReference>
<evidence type="ECO:0000256" key="8">
    <source>
        <dbReference type="ARBA" id="ARBA00023211"/>
    </source>
</evidence>
<dbReference type="SUPFAM" id="SSF48484">
    <property type="entry name" value="Lipoxigenase"/>
    <property type="match status" value="1"/>
</dbReference>